<feature type="compositionally biased region" description="Polar residues" evidence="1">
    <location>
        <begin position="1"/>
        <end position="15"/>
    </location>
</feature>
<feature type="compositionally biased region" description="Basic and acidic residues" evidence="1">
    <location>
        <begin position="23"/>
        <end position="44"/>
    </location>
</feature>
<sequence length="65" mass="7597">MEANKLSHNMPSKKSPNTEDNDDKAKEYPEEGHSENIDKVDDVEETGRERLREEVMIETFMFLLV</sequence>
<protein>
    <submittedName>
        <fullName evidence="2">Uncharacterized protein</fullName>
    </submittedName>
</protein>
<evidence type="ECO:0000313" key="3">
    <source>
        <dbReference type="Proteomes" id="UP000257109"/>
    </source>
</evidence>
<accession>A0A371H9V4</accession>
<keyword evidence="3" id="KW-1185">Reference proteome</keyword>
<dbReference type="AlphaFoldDB" id="A0A371H9V4"/>
<dbReference type="Proteomes" id="UP000257109">
    <property type="component" value="Unassembled WGS sequence"/>
</dbReference>
<evidence type="ECO:0000313" key="2">
    <source>
        <dbReference type="EMBL" id="RDX99506.1"/>
    </source>
</evidence>
<dbReference type="OrthoDB" id="672067at2759"/>
<name>A0A371H9V4_MUCPR</name>
<gene>
    <name evidence="2" type="ORF">CR513_17435</name>
</gene>
<reference evidence="2" key="1">
    <citation type="submission" date="2018-05" db="EMBL/GenBank/DDBJ databases">
        <title>Draft genome of Mucuna pruriens seed.</title>
        <authorList>
            <person name="Nnadi N.E."/>
            <person name="Vos R."/>
            <person name="Hasami M.H."/>
            <person name="Devisetty U.K."/>
            <person name="Aguiy J.C."/>
        </authorList>
    </citation>
    <scope>NUCLEOTIDE SEQUENCE [LARGE SCALE GENOMIC DNA]</scope>
    <source>
        <strain evidence="2">JCA_2017</strain>
    </source>
</reference>
<organism evidence="2 3">
    <name type="scientific">Mucuna pruriens</name>
    <name type="common">Velvet bean</name>
    <name type="synonym">Dolichos pruriens</name>
    <dbReference type="NCBI Taxonomy" id="157652"/>
    <lineage>
        <taxon>Eukaryota</taxon>
        <taxon>Viridiplantae</taxon>
        <taxon>Streptophyta</taxon>
        <taxon>Embryophyta</taxon>
        <taxon>Tracheophyta</taxon>
        <taxon>Spermatophyta</taxon>
        <taxon>Magnoliopsida</taxon>
        <taxon>eudicotyledons</taxon>
        <taxon>Gunneridae</taxon>
        <taxon>Pentapetalae</taxon>
        <taxon>rosids</taxon>
        <taxon>fabids</taxon>
        <taxon>Fabales</taxon>
        <taxon>Fabaceae</taxon>
        <taxon>Papilionoideae</taxon>
        <taxon>50 kb inversion clade</taxon>
        <taxon>NPAAA clade</taxon>
        <taxon>indigoferoid/millettioid clade</taxon>
        <taxon>Phaseoleae</taxon>
        <taxon>Mucuna</taxon>
    </lineage>
</organism>
<feature type="non-terminal residue" evidence="2">
    <location>
        <position position="1"/>
    </location>
</feature>
<evidence type="ECO:0000256" key="1">
    <source>
        <dbReference type="SAM" id="MobiDB-lite"/>
    </source>
</evidence>
<comment type="caution">
    <text evidence="2">The sequence shown here is derived from an EMBL/GenBank/DDBJ whole genome shotgun (WGS) entry which is preliminary data.</text>
</comment>
<feature type="region of interest" description="Disordered" evidence="1">
    <location>
        <begin position="1"/>
        <end position="44"/>
    </location>
</feature>
<dbReference type="EMBL" id="QJKJ01003213">
    <property type="protein sequence ID" value="RDX99506.1"/>
    <property type="molecule type" value="Genomic_DNA"/>
</dbReference>
<proteinExistence type="predicted"/>